<accession>A0A0A9DFT5</accession>
<evidence type="ECO:0000313" key="1">
    <source>
        <dbReference type="EMBL" id="JAD84505.1"/>
    </source>
</evidence>
<organism evidence="1">
    <name type="scientific">Arundo donax</name>
    <name type="common">Giant reed</name>
    <name type="synonym">Donax arundinaceus</name>
    <dbReference type="NCBI Taxonomy" id="35708"/>
    <lineage>
        <taxon>Eukaryota</taxon>
        <taxon>Viridiplantae</taxon>
        <taxon>Streptophyta</taxon>
        <taxon>Embryophyta</taxon>
        <taxon>Tracheophyta</taxon>
        <taxon>Spermatophyta</taxon>
        <taxon>Magnoliopsida</taxon>
        <taxon>Liliopsida</taxon>
        <taxon>Poales</taxon>
        <taxon>Poaceae</taxon>
        <taxon>PACMAD clade</taxon>
        <taxon>Arundinoideae</taxon>
        <taxon>Arundineae</taxon>
        <taxon>Arundo</taxon>
    </lineage>
</organism>
<dbReference type="AlphaFoldDB" id="A0A0A9DFT5"/>
<protein>
    <submittedName>
        <fullName evidence="1">Uncharacterized protein</fullName>
    </submittedName>
</protein>
<dbReference type="EMBL" id="GBRH01213390">
    <property type="protein sequence ID" value="JAD84505.1"/>
    <property type="molecule type" value="Transcribed_RNA"/>
</dbReference>
<proteinExistence type="predicted"/>
<name>A0A0A9DFT5_ARUDO</name>
<reference evidence="1" key="2">
    <citation type="journal article" date="2015" name="Data Brief">
        <title>Shoot transcriptome of the giant reed, Arundo donax.</title>
        <authorList>
            <person name="Barrero R.A."/>
            <person name="Guerrero F.D."/>
            <person name="Moolhuijzen P."/>
            <person name="Goolsby J.A."/>
            <person name="Tidwell J."/>
            <person name="Bellgard S.E."/>
            <person name="Bellgard M.I."/>
        </authorList>
    </citation>
    <scope>NUCLEOTIDE SEQUENCE</scope>
    <source>
        <tissue evidence="1">Shoot tissue taken approximately 20 cm above the soil surface</tissue>
    </source>
</reference>
<sequence length="43" mass="4870">MVQMALLSNWQTAQKCHLSRRLLPRRQQICLVGVSAFQSVSSP</sequence>
<reference evidence="1" key="1">
    <citation type="submission" date="2014-09" db="EMBL/GenBank/DDBJ databases">
        <authorList>
            <person name="Magalhaes I.L.F."/>
            <person name="Oliveira U."/>
            <person name="Santos F.R."/>
            <person name="Vidigal T.H.D.A."/>
            <person name="Brescovit A.D."/>
            <person name="Santos A.J."/>
        </authorList>
    </citation>
    <scope>NUCLEOTIDE SEQUENCE</scope>
    <source>
        <tissue evidence="1">Shoot tissue taken approximately 20 cm above the soil surface</tissue>
    </source>
</reference>